<evidence type="ECO:0000256" key="1">
    <source>
        <dbReference type="ARBA" id="ARBA00022679"/>
    </source>
</evidence>
<evidence type="ECO:0000259" key="2">
    <source>
        <dbReference type="Pfam" id="PF13649"/>
    </source>
</evidence>
<sequence>MTTINSKEYWDSRFDVNWETAGGKNQTRFFMRMLLENLPEEVCKYIKDGSPFILDWGCALGQGVEEISKRFSNAHVTGLDFSETAVKKCKADYPSGNFRSEILDPQKDRFNVIISSNCLEHFPNPAEVFAQHLLSTGQYYILLVPYNEKPPICPEHQIILSENSFPSEINGFGRCFLKIINSQNKGCWCGQQMLMIYKRLSAAQNNSDP</sequence>
<dbReference type="GO" id="GO:0008168">
    <property type="term" value="F:methyltransferase activity"/>
    <property type="evidence" value="ECO:0007669"/>
    <property type="project" value="UniProtKB-KW"/>
</dbReference>
<gene>
    <name evidence="3" type="ORF">GQ588_02090</name>
</gene>
<organism evidence="3 4">
    <name type="scientific">Dehalobacter restrictus</name>
    <dbReference type="NCBI Taxonomy" id="55583"/>
    <lineage>
        <taxon>Bacteria</taxon>
        <taxon>Bacillati</taxon>
        <taxon>Bacillota</taxon>
        <taxon>Clostridia</taxon>
        <taxon>Eubacteriales</taxon>
        <taxon>Desulfitobacteriaceae</taxon>
        <taxon>Dehalobacter</taxon>
    </lineage>
</organism>
<proteinExistence type="predicted"/>
<dbReference type="Pfam" id="PF13649">
    <property type="entry name" value="Methyltransf_25"/>
    <property type="match status" value="1"/>
</dbReference>
<dbReference type="Proteomes" id="UP000430508">
    <property type="component" value="Chromosome"/>
</dbReference>
<evidence type="ECO:0000313" key="4">
    <source>
        <dbReference type="Proteomes" id="UP000430508"/>
    </source>
</evidence>
<feature type="domain" description="Methyltransferase" evidence="2">
    <location>
        <begin position="53"/>
        <end position="129"/>
    </location>
</feature>
<protein>
    <submittedName>
        <fullName evidence="3">Methyltransferase domain-containing protein</fullName>
    </submittedName>
</protein>
<dbReference type="PANTHER" id="PTHR43861">
    <property type="entry name" value="TRANS-ACONITATE 2-METHYLTRANSFERASE-RELATED"/>
    <property type="match status" value="1"/>
</dbReference>
<dbReference type="EMBL" id="CP046996">
    <property type="protein sequence ID" value="QGZ99527.1"/>
    <property type="molecule type" value="Genomic_DNA"/>
</dbReference>
<keyword evidence="3" id="KW-0489">Methyltransferase</keyword>
<accession>A0A857DFV8</accession>
<keyword evidence="1 3" id="KW-0808">Transferase</keyword>
<dbReference type="RefSeq" id="WP_025205099.1">
    <property type="nucleotide sequence ID" value="NZ_CP046996.1"/>
</dbReference>
<dbReference type="SUPFAM" id="SSF53335">
    <property type="entry name" value="S-adenosyl-L-methionine-dependent methyltransferases"/>
    <property type="match status" value="1"/>
</dbReference>
<evidence type="ECO:0000313" key="3">
    <source>
        <dbReference type="EMBL" id="QGZ99527.1"/>
    </source>
</evidence>
<dbReference type="InterPro" id="IPR041698">
    <property type="entry name" value="Methyltransf_25"/>
</dbReference>
<name>A0A857DFV8_9FIRM</name>
<dbReference type="GO" id="GO:0032259">
    <property type="term" value="P:methylation"/>
    <property type="evidence" value="ECO:0007669"/>
    <property type="project" value="UniProtKB-KW"/>
</dbReference>
<reference evidence="3 4" key="1">
    <citation type="submission" date="2019-12" db="EMBL/GenBank/DDBJ databases">
        <title>Sequence classification of anaerobic respiratory reductive dehalogenases: First we see many, then we see few.</title>
        <authorList>
            <person name="Molenda O."/>
            <person name="Puentes Jacome L.A."/>
            <person name="Cao X."/>
            <person name="Nesbo C.L."/>
            <person name="Tang S."/>
            <person name="Morson N."/>
            <person name="Patron J."/>
            <person name="Lomheim L."/>
            <person name="Wishart D.S."/>
            <person name="Edwards E.A."/>
        </authorList>
    </citation>
    <scope>NUCLEOTIDE SEQUENCE [LARGE SCALE GENOMIC DNA]</scope>
    <source>
        <strain evidence="3 4">12DCA</strain>
    </source>
</reference>
<dbReference type="InterPro" id="IPR029063">
    <property type="entry name" value="SAM-dependent_MTases_sf"/>
</dbReference>
<dbReference type="Gene3D" id="3.40.50.150">
    <property type="entry name" value="Vaccinia Virus protein VP39"/>
    <property type="match status" value="1"/>
</dbReference>
<dbReference type="AlphaFoldDB" id="A0A857DFV8"/>